<evidence type="ECO:0000313" key="2">
    <source>
        <dbReference type="EMBL" id="EEH36077.2"/>
    </source>
</evidence>
<feature type="signal peptide" evidence="1">
    <location>
        <begin position="1"/>
        <end position="29"/>
    </location>
</feature>
<reference evidence="2 3" key="1">
    <citation type="journal article" date="2011" name="PLoS Genet.">
        <title>Comparative genomic analysis of human fungal pathogens causing paracoccidioidomycosis.</title>
        <authorList>
            <person name="Desjardins C.A."/>
            <person name="Champion M.D."/>
            <person name="Holder J.W."/>
            <person name="Muszewska A."/>
            <person name="Goldberg J."/>
            <person name="Bailao A.M."/>
            <person name="Brigido M.M."/>
            <person name="Ferreira M.E."/>
            <person name="Garcia A.M."/>
            <person name="Grynberg M."/>
            <person name="Gujja S."/>
            <person name="Heiman D.I."/>
            <person name="Henn M.R."/>
            <person name="Kodira C.D."/>
            <person name="Leon-Narvaez H."/>
            <person name="Longo L.V."/>
            <person name="Ma L.J."/>
            <person name="Malavazi I."/>
            <person name="Matsuo A.L."/>
            <person name="Morais F.V."/>
            <person name="Pereira M."/>
            <person name="Rodriguez-Brito S."/>
            <person name="Sakthikumar S."/>
            <person name="Salem-Izacc S.M."/>
            <person name="Sykes S.M."/>
            <person name="Teixeira M.M."/>
            <person name="Vallejo M.C."/>
            <person name="Walter M.E."/>
            <person name="Yandava C."/>
            <person name="Young S."/>
            <person name="Zeng Q."/>
            <person name="Zucker J."/>
            <person name="Felipe M.S."/>
            <person name="Goldman G.H."/>
            <person name="Haas B.J."/>
            <person name="McEwen J.G."/>
            <person name="Nino-Vega G."/>
            <person name="Puccia R."/>
            <person name="San-Blas G."/>
            <person name="Soares C.M."/>
            <person name="Birren B.W."/>
            <person name="Cuomo C.A."/>
        </authorList>
    </citation>
    <scope>NUCLEOTIDE SEQUENCE [LARGE SCALE GENOMIC DNA]</scope>
    <source>
        <strain evidence="3">ATCC MYA-826 / Pb01</strain>
    </source>
</reference>
<dbReference type="GeneID" id="9100948"/>
<dbReference type="VEuPathDB" id="FungiDB:PAAG_00400"/>
<sequence>MVLNMFHCEVSLAHHLWVVSMLAIRSMLGTLPTVSIPNLGYFSVLFDPVPGQEHTYRIDTAGEYVDRILQDMEEARAPLPVSATRASRVALAEPLVDGYAEGCQMWKLQAGPPPNPMGMTGMQPPGNCSLRRPERWPGKRQALDIASFRAPPLYRRPDPIWTAQQEWDDAEIDAALEEARAAIEHPGSLTKPPEPHTSAWTTKRPLSASRLYSETGGGFGFVVSLFRCFVCHQQFEFVRRLNIRLPFMGEEE</sequence>
<feature type="chain" id="PRO_5002909995" evidence="1">
    <location>
        <begin position="30"/>
        <end position="252"/>
    </location>
</feature>
<name>C1GPF5_PARBA</name>
<organism evidence="2 3">
    <name type="scientific">Paracoccidioides lutzii (strain ATCC MYA-826 / Pb01)</name>
    <name type="common">Paracoccidioides brasiliensis</name>
    <dbReference type="NCBI Taxonomy" id="502779"/>
    <lineage>
        <taxon>Eukaryota</taxon>
        <taxon>Fungi</taxon>
        <taxon>Dikarya</taxon>
        <taxon>Ascomycota</taxon>
        <taxon>Pezizomycotina</taxon>
        <taxon>Eurotiomycetes</taxon>
        <taxon>Eurotiomycetidae</taxon>
        <taxon>Onygenales</taxon>
        <taxon>Ajellomycetaceae</taxon>
        <taxon>Paracoccidioides</taxon>
    </lineage>
</organism>
<keyword evidence="3" id="KW-1185">Reference proteome</keyword>
<gene>
    <name evidence="2" type="ORF">PAAG_00400</name>
</gene>
<accession>C1GPF5</accession>
<evidence type="ECO:0000313" key="3">
    <source>
        <dbReference type="Proteomes" id="UP000002059"/>
    </source>
</evidence>
<dbReference type="AlphaFoldDB" id="C1GPF5"/>
<dbReference type="EMBL" id="KN293992">
    <property type="protein sequence ID" value="EEH36077.2"/>
    <property type="molecule type" value="Genomic_DNA"/>
</dbReference>
<dbReference type="RefSeq" id="XP_015700339.1">
    <property type="nucleotide sequence ID" value="XM_015844004.1"/>
</dbReference>
<dbReference type="KEGG" id="pbl:PAAG_00400"/>
<keyword evidence="1" id="KW-0732">Signal</keyword>
<protein>
    <submittedName>
        <fullName evidence="2">Uncharacterized protein</fullName>
    </submittedName>
</protein>
<dbReference type="Proteomes" id="UP000002059">
    <property type="component" value="Partially assembled WGS sequence"/>
</dbReference>
<proteinExistence type="predicted"/>
<dbReference type="HOGENOM" id="CLU_1103090_0_0_1"/>
<evidence type="ECO:0000256" key="1">
    <source>
        <dbReference type="SAM" id="SignalP"/>
    </source>
</evidence>